<evidence type="ECO:0000313" key="1">
    <source>
        <dbReference type="Proteomes" id="UP000790787"/>
    </source>
</evidence>
<organism evidence="1 2">
    <name type="scientific">Nicotiana tabacum</name>
    <name type="common">Common tobacco</name>
    <dbReference type="NCBI Taxonomy" id="4097"/>
    <lineage>
        <taxon>Eukaryota</taxon>
        <taxon>Viridiplantae</taxon>
        <taxon>Streptophyta</taxon>
        <taxon>Embryophyta</taxon>
        <taxon>Tracheophyta</taxon>
        <taxon>Spermatophyta</taxon>
        <taxon>Magnoliopsida</taxon>
        <taxon>eudicotyledons</taxon>
        <taxon>Gunneridae</taxon>
        <taxon>Pentapetalae</taxon>
        <taxon>asterids</taxon>
        <taxon>lamiids</taxon>
        <taxon>Solanales</taxon>
        <taxon>Solanaceae</taxon>
        <taxon>Nicotianoideae</taxon>
        <taxon>Nicotianeae</taxon>
        <taxon>Nicotiana</taxon>
    </lineage>
</organism>
<gene>
    <name evidence="2" type="primary">LOC142181790</name>
</gene>
<proteinExistence type="predicted"/>
<protein>
    <submittedName>
        <fullName evidence="2">Uncharacterized protein LOC142181790</fullName>
    </submittedName>
</protein>
<accession>A0AC58UPK1</accession>
<keyword evidence="1" id="KW-1185">Reference proteome</keyword>
<sequence>MIISSWNIRGLNKRYKQNELKAFFLNLNITLLGCLETRINPRSVNKVKIKFSKDWKKHLVEAISNNKRIWLFWKESMVQVHIHLATPQMLHYQVKEKGSNFSGYITFVYGKNKINERRDLWEQLRQIHSNMQEAWLVIGDFNNVLSVHDQLNGQPMHQTELVEFEDCIRDIGLGQLNRKGCQWSWCNKKDTIYCATESEGVYRAVQEVWNQRVQGHTMFSIWLKLQRLKDKTKHMNKEMSSLDKKIGQFREQLKNAQEELDEDPFNSQIIVKEKELLLQIEKWEGVNEQVLRQRSRAMWIKGDKVIDPVLIEQEFRGFFQTLLGIEATELPCIDIEIARDGHCITKEQQQLLNTRVTEEEIDRALKDLPNDKAPRIDRFPAEFFKAYWNVIGVEVKRAIQEFFYQWEITEKC</sequence>
<reference evidence="2" key="2">
    <citation type="submission" date="2025-08" db="UniProtKB">
        <authorList>
            <consortium name="RefSeq"/>
        </authorList>
    </citation>
    <scope>IDENTIFICATION</scope>
    <source>
        <tissue evidence="2">Leaf</tissue>
    </source>
</reference>
<evidence type="ECO:0000313" key="2">
    <source>
        <dbReference type="RefSeq" id="XP_075111427.1"/>
    </source>
</evidence>
<name>A0AC58UPK1_TOBAC</name>
<reference evidence="1" key="1">
    <citation type="journal article" date="2014" name="Nat. Commun.">
        <title>The tobacco genome sequence and its comparison with those of tomato and potato.</title>
        <authorList>
            <person name="Sierro N."/>
            <person name="Battey J.N."/>
            <person name="Ouadi S."/>
            <person name="Bakaher N."/>
            <person name="Bovet L."/>
            <person name="Willig A."/>
            <person name="Goepfert S."/>
            <person name="Peitsch M.C."/>
            <person name="Ivanov N.V."/>
        </authorList>
    </citation>
    <scope>NUCLEOTIDE SEQUENCE [LARGE SCALE GENOMIC DNA]</scope>
</reference>
<dbReference type="Proteomes" id="UP000790787">
    <property type="component" value="Chromosome 6"/>
</dbReference>
<dbReference type="RefSeq" id="XP_075111427.1">
    <property type="nucleotide sequence ID" value="XM_075255326.1"/>
</dbReference>